<dbReference type="InterPro" id="IPR025230">
    <property type="entry name" value="DUF4172"/>
</dbReference>
<dbReference type="RefSeq" id="WP_138364948.1">
    <property type="nucleotide sequence ID" value="NZ_VCEJ01000002.1"/>
</dbReference>
<keyword evidence="5" id="KW-1185">Reference proteome</keyword>
<accession>A0A5R9L5S9</accession>
<keyword evidence="2" id="KW-0547">Nucleotide-binding</keyword>
<feature type="binding site" evidence="2">
    <location>
        <begin position="211"/>
        <end position="218"/>
    </location>
    <ligand>
        <name>ATP</name>
        <dbReference type="ChEBI" id="CHEBI:30616"/>
    </ligand>
</feature>
<dbReference type="PROSITE" id="PS51459">
    <property type="entry name" value="FIDO"/>
    <property type="match status" value="1"/>
</dbReference>
<dbReference type="AlphaFoldDB" id="A0A5R9L5S9"/>
<evidence type="ECO:0000313" key="5">
    <source>
        <dbReference type="Proteomes" id="UP000306402"/>
    </source>
</evidence>
<dbReference type="PANTHER" id="PTHR13504:SF33">
    <property type="entry name" value="FIC FAMILY PROTEIN"/>
    <property type="match status" value="1"/>
</dbReference>
<keyword evidence="2" id="KW-0067">ATP-binding</keyword>
<evidence type="ECO:0000256" key="1">
    <source>
        <dbReference type="PIRSR" id="PIRSR640198-1"/>
    </source>
</evidence>
<sequence>MRYNWQLPDWPDFQYDLTETDELLHALAIVRGQMEGLMTAVPKDVQVGTLIDTLVQEAIKTSEIEGEYLSRQDVASSIRNNLGLNEKPENVKDKKAQGAAELMVDARNTFAEKLTEKKLFEWHKMLLKNSKNINTGVWRKSKEPMQVVSGTIGKEKVHFEAPPSSRVQEEMDRFIRWFNDSGPGGKNEIKRPAVRSAIVHLYFESIHPFEDGNGRIGRVLAEKALSQTQGRPVLLSLSRKIEAARKNYYKELELAQRSNEITRWVHYFVWVILAAQTEAKNLLDFSLNKARFFDQYKAEMNPRQLKAIKKMLKDGPDNFEGGMTAQKYMSITKTSKATATRDLQELVELGCLVAVGGGRSTHYEVKIPPEF</sequence>
<protein>
    <submittedName>
        <fullName evidence="4">Fic family protein</fullName>
    </submittedName>
</protein>
<dbReference type="Gene3D" id="1.10.10.10">
    <property type="entry name" value="Winged helix-like DNA-binding domain superfamily/Winged helix DNA-binding domain"/>
    <property type="match status" value="1"/>
</dbReference>
<comment type="caution">
    <text evidence="4">The sequence shown here is derived from an EMBL/GenBank/DDBJ whole genome shotgun (WGS) entry which is preliminary data.</text>
</comment>
<feature type="binding site" evidence="2">
    <location>
        <begin position="248"/>
        <end position="249"/>
    </location>
    <ligand>
        <name>ATP</name>
        <dbReference type="ChEBI" id="CHEBI:30616"/>
    </ligand>
</feature>
<reference evidence="4 5" key="1">
    <citation type="submission" date="2019-05" db="EMBL/GenBank/DDBJ databases">
        <authorList>
            <person name="Qu J.-H."/>
        </authorList>
    </citation>
    <scope>NUCLEOTIDE SEQUENCE [LARGE SCALE GENOMIC DNA]</scope>
    <source>
        <strain evidence="4 5">T17</strain>
    </source>
</reference>
<evidence type="ECO:0000256" key="2">
    <source>
        <dbReference type="PIRSR" id="PIRSR640198-2"/>
    </source>
</evidence>
<dbReference type="OrthoDB" id="9814400at2"/>
<dbReference type="InterPro" id="IPR036388">
    <property type="entry name" value="WH-like_DNA-bd_sf"/>
</dbReference>
<proteinExistence type="predicted"/>
<dbReference type="Gene3D" id="1.10.3290.10">
    <property type="entry name" value="Fido-like domain"/>
    <property type="match status" value="1"/>
</dbReference>
<evidence type="ECO:0000313" key="4">
    <source>
        <dbReference type="EMBL" id="TLV03739.1"/>
    </source>
</evidence>
<dbReference type="Proteomes" id="UP000306402">
    <property type="component" value="Unassembled WGS sequence"/>
</dbReference>
<dbReference type="EMBL" id="VCEJ01000002">
    <property type="protein sequence ID" value="TLV03739.1"/>
    <property type="molecule type" value="Genomic_DNA"/>
</dbReference>
<dbReference type="InterPro" id="IPR036597">
    <property type="entry name" value="Fido-like_dom_sf"/>
</dbReference>
<dbReference type="Pfam" id="PF02661">
    <property type="entry name" value="Fic"/>
    <property type="match status" value="1"/>
</dbReference>
<dbReference type="SUPFAM" id="SSF140931">
    <property type="entry name" value="Fic-like"/>
    <property type="match status" value="1"/>
</dbReference>
<gene>
    <name evidence="4" type="ORF">FEN17_09115</name>
</gene>
<feature type="active site" evidence="1">
    <location>
        <position position="207"/>
    </location>
</feature>
<organism evidence="4 5">
    <name type="scientific">Dyadobacter luticola</name>
    <dbReference type="NCBI Taxonomy" id="1979387"/>
    <lineage>
        <taxon>Bacteria</taxon>
        <taxon>Pseudomonadati</taxon>
        <taxon>Bacteroidota</taxon>
        <taxon>Cytophagia</taxon>
        <taxon>Cytophagales</taxon>
        <taxon>Spirosomataceae</taxon>
        <taxon>Dyadobacter</taxon>
    </lineage>
</organism>
<dbReference type="Pfam" id="PF13776">
    <property type="entry name" value="DUF4172"/>
    <property type="match status" value="1"/>
</dbReference>
<evidence type="ECO:0000259" key="3">
    <source>
        <dbReference type="PROSITE" id="PS51459"/>
    </source>
</evidence>
<feature type="domain" description="Fido" evidence="3">
    <location>
        <begin position="114"/>
        <end position="270"/>
    </location>
</feature>
<name>A0A5R9L5S9_9BACT</name>
<dbReference type="GO" id="GO:0005524">
    <property type="term" value="F:ATP binding"/>
    <property type="evidence" value="ECO:0007669"/>
    <property type="project" value="UniProtKB-KW"/>
</dbReference>
<dbReference type="InterPro" id="IPR040198">
    <property type="entry name" value="Fido_containing"/>
</dbReference>
<dbReference type="InterPro" id="IPR003812">
    <property type="entry name" value="Fido"/>
</dbReference>
<dbReference type="PANTHER" id="PTHR13504">
    <property type="entry name" value="FIDO DOMAIN-CONTAINING PROTEIN DDB_G0283145"/>
    <property type="match status" value="1"/>
</dbReference>